<comment type="caution">
    <text evidence="1">The sequence shown here is derived from an EMBL/GenBank/DDBJ whole genome shotgun (WGS) entry which is preliminary data.</text>
</comment>
<evidence type="ECO:0000313" key="2">
    <source>
        <dbReference type="Proteomes" id="UP001501470"/>
    </source>
</evidence>
<dbReference type="CDD" id="cd07812">
    <property type="entry name" value="SRPBCC"/>
    <property type="match status" value="1"/>
</dbReference>
<dbReference type="Proteomes" id="UP001501470">
    <property type="component" value="Unassembled WGS sequence"/>
</dbReference>
<dbReference type="InterPro" id="IPR023393">
    <property type="entry name" value="START-like_dom_sf"/>
</dbReference>
<dbReference type="Pfam" id="PF10604">
    <property type="entry name" value="Polyketide_cyc2"/>
    <property type="match status" value="1"/>
</dbReference>
<evidence type="ECO:0000313" key="1">
    <source>
        <dbReference type="EMBL" id="GAA1570806.1"/>
    </source>
</evidence>
<dbReference type="Gene3D" id="3.30.530.20">
    <property type="match status" value="1"/>
</dbReference>
<dbReference type="InterPro" id="IPR019587">
    <property type="entry name" value="Polyketide_cyclase/dehydratase"/>
</dbReference>
<protein>
    <submittedName>
        <fullName evidence="1">SRPBCC family protein</fullName>
    </submittedName>
</protein>
<gene>
    <name evidence="1" type="ORF">GCM10009827_110810</name>
</gene>
<accession>A0ABN2D5F4</accession>
<dbReference type="SUPFAM" id="SSF55961">
    <property type="entry name" value="Bet v1-like"/>
    <property type="match status" value="1"/>
</dbReference>
<dbReference type="RefSeq" id="WP_344514240.1">
    <property type="nucleotide sequence ID" value="NZ_BAAAQD010000045.1"/>
</dbReference>
<dbReference type="EMBL" id="BAAAQD010000045">
    <property type="protein sequence ID" value="GAA1570806.1"/>
    <property type="molecule type" value="Genomic_DNA"/>
</dbReference>
<name>A0ABN2D5F4_9ACTN</name>
<sequence length="153" mass="17242">MSITERIINAPVEQVFAVLSDGWTYSDWVVGTAHIRDVDPAWPEPGSRLRHKAGPWPMSIKDHSESLDWIPGRMLLLRVRLWPAGVGQVRFTLDPLDAQATRVTMQEQFTSGPMLAVQNKIGDVVLHYRNGEALTRLADLAERSPVARRLAHR</sequence>
<proteinExistence type="predicted"/>
<keyword evidence="2" id="KW-1185">Reference proteome</keyword>
<reference evidence="1 2" key="1">
    <citation type="journal article" date="2019" name="Int. J. Syst. Evol. Microbiol.">
        <title>The Global Catalogue of Microorganisms (GCM) 10K type strain sequencing project: providing services to taxonomists for standard genome sequencing and annotation.</title>
        <authorList>
            <consortium name="The Broad Institute Genomics Platform"/>
            <consortium name="The Broad Institute Genome Sequencing Center for Infectious Disease"/>
            <person name="Wu L."/>
            <person name="Ma J."/>
        </authorList>
    </citation>
    <scope>NUCLEOTIDE SEQUENCE [LARGE SCALE GENOMIC DNA]</scope>
    <source>
        <strain evidence="1 2">JCM 15933</strain>
    </source>
</reference>
<organism evidence="1 2">
    <name type="scientific">Dactylosporangium maewongense</name>
    <dbReference type="NCBI Taxonomy" id="634393"/>
    <lineage>
        <taxon>Bacteria</taxon>
        <taxon>Bacillati</taxon>
        <taxon>Actinomycetota</taxon>
        <taxon>Actinomycetes</taxon>
        <taxon>Micromonosporales</taxon>
        <taxon>Micromonosporaceae</taxon>
        <taxon>Dactylosporangium</taxon>
    </lineage>
</organism>